<dbReference type="Proteomes" id="UP000321514">
    <property type="component" value="Unassembled WGS sequence"/>
</dbReference>
<dbReference type="Gene3D" id="1.20.1600.10">
    <property type="entry name" value="Outer membrane efflux proteins (OEP)"/>
    <property type="match status" value="1"/>
</dbReference>
<evidence type="ECO:0000256" key="3">
    <source>
        <dbReference type="ARBA" id="ARBA00022448"/>
    </source>
</evidence>
<dbReference type="EMBL" id="BJXR01000036">
    <property type="protein sequence ID" value="GEN09921.1"/>
    <property type="molecule type" value="Genomic_DNA"/>
</dbReference>
<reference evidence="9 10" key="1">
    <citation type="submission" date="2016-10" db="EMBL/GenBank/DDBJ databases">
        <authorList>
            <person name="Varghese N."/>
            <person name="Submissions S."/>
        </authorList>
    </citation>
    <scope>NUCLEOTIDE SEQUENCE [LARGE SCALE GENOMIC DNA]</scope>
    <source>
        <strain evidence="9 10">DSM 16525</strain>
    </source>
</reference>
<evidence type="ECO:0000313" key="11">
    <source>
        <dbReference type="Proteomes" id="UP000321514"/>
    </source>
</evidence>
<dbReference type="STRING" id="1334629.MFUL124B02_20280"/>
<evidence type="ECO:0000256" key="1">
    <source>
        <dbReference type="ARBA" id="ARBA00004442"/>
    </source>
</evidence>
<reference evidence="8 11" key="2">
    <citation type="submission" date="2019-07" db="EMBL/GenBank/DDBJ databases">
        <title>Whole genome shotgun sequence of Myxococcus fulvus NBRC 100333.</title>
        <authorList>
            <person name="Hosoyama A."/>
            <person name="Uohara A."/>
            <person name="Ohji S."/>
            <person name="Ichikawa N."/>
        </authorList>
    </citation>
    <scope>NUCLEOTIDE SEQUENCE [LARGE SCALE GENOMIC DNA]</scope>
    <source>
        <strain evidence="8 11">NBRC 100333</strain>
    </source>
</reference>
<dbReference type="InterPro" id="IPR003423">
    <property type="entry name" value="OMP_efflux"/>
</dbReference>
<protein>
    <submittedName>
        <fullName evidence="9">Outer membrane protein TolC</fullName>
    </submittedName>
    <submittedName>
        <fullName evidence="8">RND transporter</fullName>
    </submittedName>
</protein>
<evidence type="ECO:0000313" key="8">
    <source>
        <dbReference type="EMBL" id="GEN09921.1"/>
    </source>
</evidence>
<evidence type="ECO:0000313" key="9">
    <source>
        <dbReference type="EMBL" id="SEU25890.1"/>
    </source>
</evidence>
<gene>
    <name evidence="8" type="ORF">MFU01_49580</name>
    <name evidence="9" type="ORF">SAMN05443572_107173</name>
</gene>
<evidence type="ECO:0000256" key="6">
    <source>
        <dbReference type="ARBA" id="ARBA00023136"/>
    </source>
</evidence>
<dbReference type="AlphaFoldDB" id="A0A511T6Y1"/>
<comment type="caution">
    <text evidence="8">The sequence shown here is derived from an EMBL/GenBank/DDBJ whole genome shotgun (WGS) entry which is preliminary data.</text>
</comment>
<evidence type="ECO:0000256" key="5">
    <source>
        <dbReference type="ARBA" id="ARBA00022692"/>
    </source>
</evidence>
<dbReference type="GO" id="GO:0015562">
    <property type="term" value="F:efflux transmembrane transporter activity"/>
    <property type="evidence" value="ECO:0007669"/>
    <property type="project" value="InterPro"/>
</dbReference>
<comment type="similarity">
    <text evidence="2">Belongs to the outer membrane factor (OMF) (TC 1.B.17) family.</text>
</comment>
<keyword evidence="5" id="KW-0812">Transmembrane</keyword>
<dbReference type="EMBL" id="FOIB01000007">
    <property type="protein sequence ID" value="SEU25890.1"/>
    <property type="molecule type" value="Genomic_DNA"/>
</dbReference>
<keyword evidence="4" id="KW-1134">Transmembrane beta strand</keyword>
<dbReference type="PANTHER" id="PTHR30026:SF21">
    <property type="entry name" value="SLR1270 PROTEIN"/>
    <property type="match status" value="1"/>
</dbReference>
<keyword evidence="6" id="KW-0472">Membrane</keyword>
<name>A0A511T6Y1_MYXFU</name>
<dbReference type="Pfam" id="PF02321">
    <property type="entry name" value="OEP"/>
    <property type="match status" value="2"/>
</dbReference>
<dbReference type="Proteomes" id="UP000183760">
    <property type="component" value="Unassembled WGS sequence"/>
</dbReference>
<accession>A0A511T6Y1</accession>
<dbReference type="GO" id="GO:1990281">
    <property type="term" value="C:efflux pump complex"/>
    <property type="evidence" value="ECO:0007669"/>
    <property type="project" value="TreeGrafter"/>
</dbReference>
<dbReference type="InterPro" id="IPR051906">
    <property type="entry name" value="TolC-like"/>
</dbReference>
<evidence type="ECO:0000256" key="7">
    <source>
        <dbReference type="ARBA" id="ARBA00023237"/>
    </source>
</evidence>
<evidence type="ECO:0000313" key="10">
    <source>
        <dbReference type="Proteomes" id="UP000183760"/>
    </source>
</evidence>
<dbReference type="GO" id="GO:0015288">
    <property type="term" value="F:porin activity"/>
    <property type="evidence" value="ECO:0007669"/>
    <property type="project" value="TreeGrafter"/>
</dbReference>
<organism evidence="8 11">
    <name type="scientific">Myxococcus fulvus</name>
    <dbReference type="NCBI Taxonomy" id="33"/>
    <lineage>
        <taxon>Bacteria</taxon>
        <taxon>Pseudomonadati</taxon>
        <taxon>Myxococcota</taxon>
        <taxon>Myxococcia</taxon>
        <taxon>Myxococcales</taxon>
        <taxon>Cystobacterineae</taxon>
        <taxon>Myxococcaceae</taxon>
        <taxon>Myxococcus</taxon>
    </lineage>
</organism>
<dbReference type="RefSeq" id="WP_074956928.1">
    <property type="nucleotide sequence ID" value="NZ_BJXR01000036.1"/>
</dbReference>
<comment type="subcellular location">
    <subcellularLocation>
        <location evidence="1">Cell outer membrane</location>
    </subcellularLocation>
</comment>
<keyword evidence="3" id="KW-0813">Transport</keyword>
<keyword evidence="10" id="KW-1185">Reference proteome</keyword>
<keyword evidence="7" id="KW-0998">Cell outer membrane</keyword>
<dbReference type="OrthoDB" id="9814637at2"/>
<dbReference type="GO" id="GO:0009279">
    <property type="term" value="C:cell outer membrane"/>
    <property type="evidence" value="ECO:0007669"/>
    <property type="project" value="UniProtKB-SubCell"/>
</dbReference>
<dbReference type="SUPFAM" id="SSF56954">
    <property type="entry name" value="Outer membrane efflux proteins (OEP)"/>
    <property type="match status" value="1"/>
</dbReference>
<evidence type="ECO:0000256" key="2">
    <source>
        <dbReference type="ARBA" id="ARBA00007613"/>
    </source>
</evidence>
<sequence>MNALIVATLLSASPAPTPITLQQAREEGRQSTTALTALQDLEVSQQDVNIRRSALLPQLSVNGFVGKRWLGRRQTFDLVPDVNNPGEFVQISVESKPTSTGDYDLGAVLSQSIYDRAVWKQLEQAGVLRDAQASQAKEEADTAELEAIRRFFTLFRTQSTRQVLDATVKRSEEQLERARALFLAGRVGKVEEISALVNLGNDRISFVQSLSQLVTDQGQLAVWLTRPGTQPVEAVDPGVLQSEPGPAPTIEQAISVAREQRPLLKALEARVSAAELERAIARADYIPKLSAQGIYTRQGPDAGQVFTEPRLQNNVIARLNLDWNIFNGFITPAQTKRAEANIRKAQLQLAQSAREIEAEVRTAHQSLEAQLVAARLAAENREAAVQGLNLAEERFKAGAGSTLEVRDAQLSLTQAELSLLENRIDVEIARFTLMRAMGALMSPGETK</sequence>
<dbReference type="PANTHER" id="PTHR30026">
    <property type="entry name" value="OUTER MEMBRANE PROTEIN TOLC"/>
    <property type="match status" value="1"/>
</dbReference>
<proteinExistence type="inferred from homology"/>
<evidence type="ECO:0000256" key="4">
    <source>
        <dbReference type="ARBA" id="ARBA00022452"/>
    </source>
</evidence>